<keyword evidence="1" id="KW-0732">Signal</keyword>
<evidence type="ECO:0000256" key="1">
    <source>
        <dbReference type="SAM" id="SignalP"/>
    </source>
</evidence>
<keyword evidence="4" id="KW-1185">Reference proteome</keyword>
<evidence type="ECO:0000313" key="3">
    <source>
        <dbReference type="EMBL" id="MBN7812004.1"/>
    </source>
</evidence>
<dbReference type="InterPro" id="IPR025164">
    <property type="entry name" value="Toastrack_DUF4097"/>
</dbReference>
<reference evidence="3 4" key="1">
    <citation type="submission" date="2021-03" db="EMBL/GenBank/DDBJ databases">
        <title>novel species isolated from a fishpond in China.</title>
        <authorList>
            <person name="Lu H."/>
            <person name="Cai Z."/>
        </authorList>
    </citation>
    <scope>NUCLEOTIDE SEQUENCE [LARGE SCALE GENOMIC DNA]</scope>
    <source>
        <strain evidence="3 4">H41</strain>
    </source>
</reference>
<dbReference type="PROSITE" id="PS51257">
    <property type="entry name" value="PROKAR_LIPOPROTEIN"/>
    <property type="match status" value="1"/>
</dbReference>
<dbReference type="Proteomes" id="UP000664317">
    <property type="component" value="Unassembled WGS sequence"/>
</dbReference>
<evidence type="ECO:0000313" key="4">
    <source>
        <dbReference type="Proteomes" id="UP000664317"/>
    </source>
</evidence>
<dbReference type="EMBL" id="JAFKCT010000005">
    <property type="protein sequence ID" value="MBN7812004.1"/>
    <property type="molecule type" value="Genomic_DNA"/>
</dbReference>
<feature type="chain" id="PRO_5045444536" evidence="1">
    <location>
        <begin position="28"/>
        <end position="315"/>
    </location>
</feature>
<comment type="caution">
    <text evidence="3">The sequence shown here is derived from an EMBL/GenBank/DDBJ whole genome shotgun (WGS) entry which is preliminary data.</text>
</comment>
<proteinExistence type="predicted"/>
<dbReference type="Pfam" id="PF13349">
    <property type="entry name" value="DUF4097"/>
    <property type="match status" value="1"/>
</dbReference>
<protein>
    <submittedName>
        <fullName evidence="3">DUF4097 family beta strand repeat protein</fullName>
    </submittedName>
</protein>
<dbReference type="RefSeq" id="WP_206578778.1">
    <property type="nucleotide sequence ID" value="NZ_JAFKCT010000005.1"/>
</dbReference>
<accession>A0ABS3C8T2</accession>
<name>A0ABS3C8T2_9BACT</name>
<organism evidence="3 4">
    <name type="scientific">Algoriphagus oliviformis</name>
    <dbReference type="NCBI Taxonomy" id="2811231"/>
    <lineage>
        <taxon>Bacteria</taxon>
        <taxon>Pseudomonadati</taxon>
        <taxon>Bacteroidota</taxon>
        <taxon>Cytophagia</taxon>
        <taxon>Cytophagales</taxon>
        <taxon>Cyclobacteriaceae</taxon>
        <taxon>Algoriphagus</taxon>
    </lineage>
</organism>
<evidence type="ECO:0000259" key="2">
    <source>
        <dbReference type="Pfam" id="PF13349"/>
    </source>
</evidence>
<gene>
    <name evidence="3" type="ORF">J0A68_13715</name>
</gene>
<feature type="signal peptide" evidence="1">
    <location>
        <begin position="1"/>
        <end position="27"/>
    </location>
</feature>
<sequence>MRFSNMSYKSKSTGLLLAALIAFSSCEGEMEVVQSINEEFAGVEKIQVESSFMEINYQGVSGQAAVQMNGLLESSRSGNFEIEYKQEGNTLFIELDKNGVFGGGNHRAVVNLVGPKDLELSVESGSGKTVVSGIEYPHLHLSSGSGNIRVMQARVPSIRLQVGSGSIEGFDLIGDVDADASSGKIEIDQMQGNLAIEASSGGVKVRNLTGKLNVQMSSGKVEVANVSEMESMKVSSGSITGTGVGLSPNTRLVSSSGRIAIQSISNLADYNYDFEAGSGRVTVGESSSSGSLKINNGASSTISGSVSSGSIEIKN</sequence>
<feature type="domain" description="DUF4097" evidence="2">
    <location>
        <begin position="43"/>
        <end position="238"/>
    </location>
</feature>